<sequence length="187" mass="21104">MNMAIINFKSQTFLSSTRRLALLFIVTFAIAGCGLTQTISDGTVSLTKSIFYKQIKILHLDFTAREALNTDDNGSSLSVIVRVFQLKSADTFNNSDYLSLFNQNDDVLKSSLLAQKDLRIRPGESISLDMPMEKETEFVAIATMFHTPNEAKNNWRIVIPKNELDPDKARKIELSENTLILQLLDKK</sequence>
<gene>
    <name evidence="1" type="ORF">BN1804_01361</name>
</gene>
<evidence type="ECO:0000313" key="2">
    <source>
        <dbReference type="Proteomes" id="UP000183920"/>
    </source>
</evidence>
<dbReference type="RefSeq" id="WP_082147331.1">
    <property type="nucleotide sequence ID" value="NZ_CVRY01000002.1"/>
</dbReference>
<dbReference type="InterPro" id="IPR017734">
    <property type="entry name" value="T6SS_SciN"/>
</dbReference>
<accession>A0A0G4Q5M8</accession>
<dbReference type="Gene3D" id="2.60.40.4150">
    <property type="entry name" value="Type VI secretion system, lipoprotein SciN"/>
    <property type="match status" value="1"/>
</dbReference>
<dbReference type="Proteomes" id="UP000183920">
    <property type="component" value="Unassembled WGS sequence"/>
</dbReference>
<name>A0A0G4Q5M8_9GAMM</name>
<dbReference type="EMBL" id="CVRY01000002">
    <property type="protein sequence ID" value="CRL61208.1"/>
    <property type="molecule type" value="Genomic_DNA"/>
</dbReference>
<dbReference type="InterPro" id="IPR038706">
    <property type="entry name" value="Type_VI_SciN-like_sf"/>
</dbReference>
<proteinExistence type="predicted"/>
<organism evidence="1 2">
    <name type="scientific">Proteus penneri</name>
    <dbReference type="NCBI Taxonomy" id="102862"/>
    <lineage>
        <taxon>Bacteria</taxon>
        <taxon>Pseudomonadati</taxon>
        <taxon>Pseudomonadota</taxon>
        <taxon>Gammaproteobacteria</taxon>
        <taxon>Enterobacterales</taxon>
        <taxon>Morganellaceae</taxon>
        <taxon>Proteus</taxon>
    </lineage>
</organism>
<dbReference type="AlphaFoldDB" id="A0A0G4Q5M8"/>
<evidence type="ECO:0000313" key="1">
    <source>
        <dbReference type="EMBL" id="CRL61208.1"/>
    </source>
</evidence>
<dbReference type="PANTHER" id="PTHR37625:SF4">
    <property type="entry name" value="OUTER MEMBRANE LIPOPROTEIN"/>
    <property type="match status" value="1"/>
</dbReference>
<dbReference type="PANTHER" id="PTHR37625">
    <property type="entry name" value="OUTER MEMBRANE LIPOPROTEIN-RELATED"/>
    <property type="match status" value="1"/>
</dbReference>
<dbReference type="NCBIfam" id="TIGR03352">
    <property type="entry name" value="VI_chp_3"/>
    <property type="match status" value="1"/>
</dbReference>
<reference evidence="2" key="1">
    <citation type="submission" date="2015-06" db="EMBL/GenBank/DDBJ databases">
        <authorList>
            <person name="Urmite Genomes"/>
        </authorList>
    </citation>
    <scope>NUCLEOTIDE SEQUENCE [LARGE SCALE GENOMIC DNA]</scope>
    <source>
        <strain evidence="2">CSUR P1867</strain>
    </source>
</reference>
<protein>
    <submittedName>
        <fullName evidence="1">Type VI secretion lipoprotein</fullName>
    </submittedName>
</protein>
<keyword evidence="1" id="KW-0449">Lipoprotein</keyword>
<dbReference type="Pfam" id="PF12790">
    <property type="entry name" value="T6SS-SciN"/>
    <property type="match status" value="1"/>
</dbReference>